<evidence type="ECO:0000256" key="2">
    <source>
        <dbReference type="ARBA" id="ARBA00023002"/>
    </source>
</evidence>
<dbReference type="SUPFAM" id="SSF51905">
    <property type="entry name" value="FAD/NAD(P)-binding domain"/>
    <property type="match status" value="1"/>
</dbReference>
<proteinExistence type="predicted"/>
<protein>
    <submittedName>
        <fullName evidence="5">Pyridine nucleotide-disulfide oxidoreductase</fullName>
    </submittedName>
</protein>
<evidence type="ECO:0000313" key="6">
    <source>
        <dbReference type="Proteomes" id="UP000244893"/>
    </source>
</evidence>
<comment type="caution">
    <text evidence="5">The sequence shown here is derived from an EMBL/GenBank/DDBJ whole genome shotgun (WGS) entry which is preliminary data.</text>
</comment>
<name>A0A2V1HLC3_9MICO</name>
<dbReference type="Proteomes" id="UP000244893">
    <property type="component" value="Unassembled WGS sequence"/>
</dbReference>
<comment type="catalytic activity">
    <reaction evidence="3">
        <text>[thioredoxin]-dithiol + NADP(+) = [thioredoxin]-disulfide + NADPH + H(+)</text>
        <dbReference type="Rhea" id="RHEA:20345"/>
        <dbReference type="Rhea" id="RHEA-COMP:10698"/>
        <dbReference type="Rhea" id="RHEA-COMP:10700"/>
        <dbReference type="ChEBI" id="CHEBI:15378"/>
        <dbReference type="ChEBI" id="CHEBI:29950"/>
        <dbReference type="ChEBI" id="CHEBI:50058"/>
        <dbReference type="ChEBI" id="CHEBI:57783"/>
        <dbReference type="ChEBI" id="CHEBI:58349"/>
        <dbReference type="EC" id="1.8.1.9"/>
    </reaction>
</comment>
<dbReference type="PRINTS" id="PR00469">
    <property type="entry name" value="PNDRDTASEII"/>
</dbReference>
<gene>
    <name evidence="5" type="ORF">DDQ50_15760</name>
</gene>
<sequence>MVAPHADKVRLYGHRRSRDAYAIRDFLTRSVVHFTWIEVDDDAACLRLLGLPLRDARLPVVDLPDGTRLIDPSVEAIAAHLGWIARPRLTEYDLSIYGAGPAGLSAAVYAASEGLDVVLVERETVGGQAGYSSLIENYLGFPAGVAGADLAERARQQAVKFGAELLLMRGGIRGRFEGGRLHADLTDGTRMVSRSNICATGVEWRRLGLEREDDFLGVGLYYGAGTSEAADCTGDDVVVVGGGNSAGQAVMNLSAYARRVTMVVRGSDLSSTLSDYLAQRVLRAPNVEIRLDTRVTRLDGDETLSGVRLENTRTGLAEDLAVGRMFVCIGGEPDTEWATDTPIVRDELGYLVTGPDLRGRVADGVWPLRRDPFFLETSVPGSFAVGDVRHGSVKRVASAVGEGAMAVTFVHRYLSETS</sequence>
<dbReference type="AlphaFoldDB" id="A0A2V1HLC3"/>
<dbReference type="Pfam" id="PF07992">
    <property type="entry name" value="Pyr_redox_2"/>
    <property type="match status" value="1"/>
</dbReference>
<dbReference type="InterPro" id="IPR023753">
    <property type="entry name" value="FAD/NAD-binding_dom"/>
</dbReference>
<evidence type="ECO:0000256" key="3">
    <source>
        <dbReference type="ARBA" id="ARBA00048132"/>
    </source>
</evidence>
<dbReference type="OrthoDB" id="109585at2"/>
<dbReference type="Gene3D" id="3.50.50.60">
    <property type="entry name" value="FAD/NAD(P)-binding domain"/>
    <property type="match status" value="2"/>
</dbReference>
<dbReference type="PRINTS" id="PR00368">
    <property type="entry name" value="FADPNR"/>
</dbReference>
<keyword evidence="6" id="KW-1185">Reference proteome</keyword>
<dbReference type="GO" id="GO:0004791">
    <property type="term" value="F:thioredoxin-disulfide reductase (NADPH) activity"/>
    <property type="evidence" value="ECO:0007669"/>
    <property type="project" value="UniProtKB-EC"/>
</dbReference>
<keyword evidence="2" id="KW-0560">Oxidoreductase</keyword>
<keyword evidence="1" id="KW-0285">Flavoprotein</keyword>
<evidence type="ECO:0000313" key="5">
    <source>
        <dbReference type="EMBL" id="PVZ93423.1"/>
    </source>
</evidence>
<evidence type="ECO:0000259" key="4">
    <source>
        <dbReference type="Pfam" id="PF07992"/>
    </source>
</evidence>
<dbReference type="RefSeq" id="WP_116757751.1">
    <property type="nucleotide sequence ID" value="NZ_JBHUEX010000001.1"/>
</dbReference>
<dbReference type="EMBL" id="QEOP01000004">
    <property type="protein sequence ID" value="PVZ93423.1"/>
    <property type="molecule type" value="Genomic_DNA"/>
</dbReference>
<organism evidence="5 6">
    <name type="scientific">Amnibacterium flavum</name>
    <dbReference type="NCBI Taxonomy" id="2173173"/>
    <lineage>
        <taxon>Bacteria</taxon>
        <taxon>Bacillati</taxon>
        <taxon>Actinomycetota</taxon>
        <taxon>Actinomycetes</taxon>
        <taxon>Micrococcales</taxon>
        <taxon>Microbacteriaceae</taxon>
        <taxon>Amnibacterium</taxon>
    </lineage>
</organism>
<dbReference type="InterPro" id="IPR036188">
    <property type="entry name" value="FAD/NAD-bd_sf"/>
</dbReference>
<dbReference type="InterPro" id="IPR050097">
    <property type="entry name" value="Ferredoxin-NADP_redctase_2"/>
</dbReference>
<dbReference type="PANTHER" id="PTHR48105">
    <property type="entry name" value="THIOREDOXIN REDUCTASE 1-RELATED-RELATED"/>
    <property type="match status" value="1"/>
</dbReference>
<evidence type="ECO:0000256" key="1">
    <source>
        <dbReference type="ARBA" id="ARBA00022630"/>
    </source>
</evidence>
<reference evidence="5 6" key="1">
    <citation type="submission" date="2018-05" db="EMBL/GenBank/DDBJ databases">
        <title>Amnibacterium sp. M8JJ-5, whole genome shotgun sequence.</title>
        <authorList>
            <person name="Tuo L."/>
        </authorList>
    </citation>
    <scope>NUCLEOTIDE SEQUENCE [LARGE SCALE GENOMIC DNA]</scope>
    <source>
        <strain evidence="5 6">M8JJ-5</strain>
    </source>
</reference>
<accession>A0A2V1HLC3</accession>
<feature type="domain" description="FAD/NAD(P)-binding" evidence="4">
    <location>
        <begin position="93"/>
        <end position="403"/>
    </location>
</feature>